<dbReference type="FunFam" id="3.30.200.20:FF:000059">
    <property type="entry name" value="S-receptor-like serine/threonine-protein kinase"/>
    <property type="match status" value="1"/>
</dbReference>
<dbReference type="GO" id="GO:0048544">
    <property type="term" value="P:recognition of pollen"/>
    <property type="evidence" value="ECO:0007669"/>
    <property type="project" value="InterPro"/>
</dbReference>
<evidence type="ECO:0000313" key="26">
    <source>
        <dbReference type="Proteomes" id="UP001159364"/>
    </source>
</evidence>
<dbReference type="SMART" id="SM00220">
    <property type="entry name" value="S_TKc"/>
    <property type="match status" value="1"/>
</dbReference>
<dbReference type="PROSITE" id="PS00108">
    <property type="entry name" value="PROTEIN_KINASE_ST"/>
    <property type="match status" value="1"/>
</dbReference>
<dbReference type="PANTHER" id="PTHR47974">
    <property type="entry name" value="OS07G0415500 PROTEIN"/>
    <property type="match status" value="1"/>
</dbReference>
<evidence type="ECO:0000256" key="16">
    <source>
        <dbReference type="ARBA" id="ARBA00048679"/>
    </source>
</evidence>
<comment type="catalytic activity">
    <reaction evidence="15 17">
        <text>L-threonyl-[protein] + ATP = O-phospho-L-threonyl-[protein] + ADP + H(+)</text>
        <dbReference type="Rhea" id="RHEA:46608"/>
        <dbReference type="Rhea" id="RHEA-COMP:11060"/>
        <dbReference type="Rhea" id="RHEA-COMP:11605"/>
        <dbReference type="ChEBI" id="CHEBI:15378"/>
        <dbReference type="ChEBI" id="CHEBI:30013"/>
        <dbReference type="ChEBI" id="CHEBI:30616"/>
        <dbReference type="ChEBI" id="CHEBI:61977"/>
        <dbReference type="ChEBI" id="CHEBI:456216"/>
        <dbReference type="EC" id="2.7.11.1"/>
    </reaction>
</comment>
<dbReference type="AlphaFoldDB" id="A0AAV8U3S9"/>
<sequence length="835" mass="94456">MPPSQHRSPLYNCLILRLLKHTSSILNPINLQMVTFFKLIVLYFILSPSISSSTSLDTLSKGSSLSVEDSKHVLTSQDGKFSAGFYPVGNNAYCFATWFNEPSCNNSCTVVWMANRDTPVNGRRSKLSLLKSGNLILTDAGQFIVWSTGTVSTLDLQLRNTGNLVLRNSEGDLWQSFDSPTNTLLPGQRFTGRTTLVASRSESNISSGFYKFYFDNDNVIRLLYSGLTISSVFWPDPGSVPWEVERTTYNSSKFALLDSLGNFSSTDNFTFSSADYGMRLQRRLTLDYDGNLRLYSRKDENEPWIVQYQVFSDPCTVHGICGPNSVCNYVPVSGRKCSCIPGYTMVNHTDWTYGCEAQFNLSCIDSQSTFLKLPHVEFYGYDFGFFPNTTLDECTEKCLKRCDCKGFQLKFEKHDHPNGVPYCFAKTLLLNGRRSPNFEGDLYLKVPKVNKFSNNWHSNEFNLTCDEKVIELKREYRKEHGVWSVRFLLFFVIGLGLVEIFVIISVWLFLFPGRSRRITQGYLIAATGFKRFSYAELKRATQNFKEEIGSGAGGVVYKGRLPDNRIVAVKRLNEANQGEAEFLAEMSTIGKLNHMNLIEMWGYCAEGQQRLLVYEYMEHGSLAENLSSKALDWKKRIEIAVGTARGLAYLHEECLEWILHCDVKPQNILLDSNYHPKVSDFGLSRLIDRGALQNSDFSRMRGTRGYIAPEWIFKLPITSKVDVYSYGVVVLEMVTGKVPGVEIGVANGNGEVERQGLVNWIRGKKCGDKARGTWIEEIIDPVIGDDYDKAKLQTLVEIALQCVEEDREVRPTMGQVVEQLLHEGNETSNKFEGID</sequence>
<dbReference type="PROSITE" id="PS50927">
    <property type="entry name" value="BULB_LECTIN"/>
    <property type="match status" value="1"/>
</dbReference>
<dbReference type="InterPro" id="IPR000719">
    <property type="entry name" value="Prot_kinase_dom"/>
</dbReference>
<dbReference type="GO" id="GO:0016020">
    <property type="term" value="C:membrane"/>
    <property type="evidence" value="ECO:0007669"/>
    <property type="project" value="UniProtKB-SubCell"/>
</dbReference>
<dbReference type="Gene3D" id="2.90.10.10">
    <property type="entry name" value="Bulb-type lectin domain"/>
    <property type="match status" value="2"/>
</dbReference>
<dbReference type="FunFam" id="1.10.510.10:FF:000537">
    <property type="entry name" value="Putative receptor-like protein kinase"/>
    <property type="match status" value="1"/>
</dbReference>
<keyword evidence="12" id="KW-1015">Disulfide bond</keyword>
<dbReference type="InterPro" id="IPR000742">
    <property type="entry name" value="EGF"/>
</dbReference>
<dbReference type="InterPro" id="IPR000858">
    <property type="entry name" value="S_locus_glycoprot_dom"/>
</dbReference>
<accession>A0AAV8U3S9</accession>
<evidence type="ECO:0000256" key="20">
    <source>
        <dbReference type="SAM" id="Phobius"/>
    </source>
</evidence>
<dbReference type="PANTHER" id="PTHR47974:SF3">
    <property type="entry name" value="RECEPTOR-LIKE SERINE_THREONINE-PROTEIN KINASE"/>
    <property type="match status" value="1"/>
</dbReference>
<keyword evidence="14" id="KW-0325">Glycoprotein</keyword>
<dbReference type="InterPro" id="IPR003609">
    <property type="entry name" value="Pan_app"/>
</dbReference>
<dbReference type="CDD" id="cd00053">
    <property type="entry name" value="EGF"/>
    <property type="match status" value="1"/>
</dbReference>
<dbReference type="SUPFAM" id="SSF56112">
    <property type="entry name" value="Protein kinase-like (PK-like)"/>
    <property type="match status" value="1"/>
</dbReference>
<evidence type="ECO:0000256" key="8">
    <source>
        <dbReference type="ARBA" id="ARBA00022777"/>
    </source>
</evidence>
<evidence type="ECO:0000259" key="24">
    <source>
        <dbReference type="PROSITE" id="PS50948"/>
    </source>
</evidence>
<evidence type="ECO:0000256" key="1">
    <source>
        <dbReference type="ARBA" id="ARBA00004479"/>
    </source>
</evidence>
<keyword evidence="4 17" id="KW-0808">Transferase</keyword>
<evidence type="ECO:0000256" key="15">
    <source>
        <dbReference type="ARBA" id="ARBA00047899"/>
    </source>
</evidence>
<feature type="transmembrane region" description="Helical" evidence="20">
    <location>
        <begin position="487"/>
        <end position="510"/>
    </location>
</feature>
<proteinExistence type="inferred from homology"/>
<dbReference type="PROSITE" id="PS50026">
    <property type="entry name" value="EGF_3"/>
    <property type="match status" value="1"/>
</dbReference>
<dbReference type="InterPro" id="IPR017441">
    <property type="entry name" value="Protein_kinase_ATP_BS"/>
</dbReference>
<dbReference type="Pfam" id="PF00069">
    <property type="entry name" value="Pkinase"/>
    <property type="match status" value="1"/>
</dbReference>
<reference evidence="25 26" key="1">
    <citation type="submission" date="2021-09" db="EMBL/GenBank/DDBJ databases">
        <title>Genomic insights and catalytic innovation underlie evolution of tropane alkaloids biosynthesis.</title>
        <authorList>
            <person name="Wang Y.-J."/>
            <person name="Tian T."/>
            <person name="Huang J.-P."/>
            <person name="Huang S.-X."/>
        </authorList>
    </citation>
    <scope>NUCLEOTIDE SEQUENCE [LARGE SCALE GENOMIC DNA]</scope>
    <source>
        <strain evidence="25">KIB-2018</strain>
        <tissue evidence="25">Leaf</tissue>
    </source>
</reference>
<dbReference type="PIRSF" id="PIRSF000641">
    <property type="entry name" value="SRK"/>
    <property type="match status" value="1"/>
</dbReference>
<dbReference type="PROSITE" id="PS50011">
    <property type="entry name" value="PROTEIN_KINASE_DOM"/>
    <property type="match status" value="1"/>
</dbReference>
<dbReference type="PROSITE" id="PS50948">
    <property type="entry name" value="PAN"/>
    <property type="match status" value="1"/>
</dbReference>
<evidence type="ECO:0000259" key="21">
    <source>
        <dbReference type="PROSITE" id="PS50011"/>
    </source>
</evidence>
<evidence type="ECO:0000256" key="9">
    <source>
        <dbReference type="ARBA" id="ARBA00022840"/>
    </source>
</evidence>
<evidence type="ECO:0000256" key="7">
    <source>
        <dbReference type="ARBA" id="ARBA00022741"/>
    </source>
</evidence>
<feature type="transmembrane region" description="Helical" evidence="20">
    <location>
        <begin position="29"/>
        <end position="46"/>
    </location>
</feature>
<dbReference type="InterPro" id="IPR024171">
    <property type="entry name" value="SRK-like_kinase"/>
</dbReference>
<keyword evidence="5 20" id="KW-0812">Transmembrane</keyword>
<evidence type="ECO:0000256" key="3">
    <source>
        <dbReference type="ARBA" id="ARBA00022536"/>
    </source>
</evidence>
<dbReference type="InterPro" id="IPR011009">
    <property type="entry name" value="Kinase-like_dom_sf"/>
</dbReference>
<dbReference type="Pfam" id="PF00954">
    <property type="entry name" value="S_locus_glycop"/>
    <property type="match status" value="1"/>
</dbReference>
<evidence type="ECO:0000256" key="17">
    <source>
        <dbReference type="PIRNR" id="PIRNR000641"/>
    </source>
</evidence>
<feature type="domain" description="Apple" evidence="24">
    <location>
        <begin position="363"/>
        <end position="447"/>
    </location>
</feature>
<dbReference type="Pfam" id="PF01453">
    <property type="entry name" value="B_lectin"/>
    <property type="match status" value="1"/>
</dbReference>
<gene>
    <name evidence="25" type="ORF">K2173_028071</name>
</gene>
<dbReference type="InterPro" id="IPR036426">
    <property type="entry name" value="Bulb-type_lectin_dom_sf"/>
</dbReference>
<keyword evidence="2 17" id="KW-0723">Serine/threonine-protein kinase</keyword>
<dbReference type="EC" id="2.7.11.1" evidence="17"/>
<evidence type="ECO:0000256" key="11">
    <source>
        <dbReference type="ARBA" id="ARBA00023136"/>
    </source>
</evidence>
<comment type="catalytic activity">
    <reaction evidence="16 17">
        <text>L-seryl-[protein] + ATP = O-phospho-L-seryl-[protein] + ADP + H(+)</text>
        <dbReference type="Rhea" id="RHEA:17989"/>
        <dbReference type="Rhea" id="RHEA-COMP:9863"/>
        <dbReference type="Rhea" id="RHEA-COMP:11604"/>
        <dbReference type="ChEBI" id="CHEBI:15378"/>
        <dbReference type="ChEBI" id="CHEBI:29999"/>
        <dbReference type="ChEBI" id="CHEBI:30616"/>
        <dbReference type="ChEBI" id="CHEBI:83421"/>
        <dbReference type="ChEBI" id="CHEBI:456216"/>
        <dbReference type="EC" id="2.7.11.1"/>
    </reaction>
</comment>
<dbReference type="FunFam" id="2.90.10.10:FF:000017">
    <property type="entry name" value="Putative receptor protein kinase ZmPK1"/>
    <property type="match status" value="1"/>
</dbReference>
<dbReference type="EMBL" id="JAIWQS010000002">
    <property type="protein sequence ID" value="KAJ8772894.1"/>
    <property type="molecule type" value="Genomic_DNA"/>
</dbReference>
<keyword evidence="6" id="KW-0732">Signal</keyword>
<name>A0AAV8U3S9_9ROSI</name>
<evidence type="ECO:0000256" key="2">
    <source>
        <dbReference type="ARBA" id="ARBA00022527"/>
    </source>
</evidence>
<dbReference type="Gene3D" id="3.30.200.20">
    <property type="entry name" value="Phosphorylase Kinase, domain 1"/>
    <property type="match status" value="1"/>
</dbReference>
<evidence type="ECO:0000256" key="12">
    <source>
        <dbReference type="ARBA" id="ARBA00023157"/>
    </source>
</evidence>
<evidence type="ECO:0000313" key="25">
    <source>
        <dbReference type="EMBL" id="KAJ8772894.1"/>
    </source>
</evidence>
<evidence type="ECO:0000256" key="14">
    <source>
        <dbReference type="ARBA" id="ARBA00023180"/>
    </source>
</evidence>
<evidence type="ECO:0000256" key="18">
    <source>
        <dbReference type="PROSITE-ProRule" id="PRU00076"/>
    </source>
</evidence>
<keyword evidence="11 20" id="KW-0472">Membrane</keyword>
<comment type="subcellular location">
    <subcellularLocation>
        <location evidence="1">Membrane</location>
        <topology evidence="1">Single-pass type I membrane protein</topology>
    </subcellularLocation>
</comment>
<evidence type="ECO:0000256" key="19">
    <source>
        <dbReference type="PROSITE-ProRule" id="PRU10141"/>
    </source>
</evidence>
<dbReference type="CDD" id="cd00028">
    <property type="entry name" value="B_lectin"/>
    <property type="match status" value="1"/>
</dbReference>
<keyword evidence="10 20" id="KW-1133">Transmembrane helix</keyword>
<evidence type="ECO:0000256" key="13">
    <source>
        <dbReference type="ARBA" id="ARBA00023170"/>
    </source>
</evidence>
<dbReference type="SUPFAM" id="SSF51110">
    <property type="entry name" value="alpha-D-mannose-specific plant lectins"/>
    <property type="match status" value="1"/>
</dbReference>
<dbReference type="GO" id="GO:0005524">
    <property type="term" value="F:ATP binding"/>
    <property type="evidence" value="ECO:0007669"/>
    <property type="project" value="UniProtKB-UniRule"/>
</dbReference>
<feature type="domain" description="EGF-like" evidence="22">
    <location>
        <begin position="311"/>
        <end position="349"/>
    </location>
</feature>
<dbReference type="SMART" id="SM00108">
    <property type="entry name" value="B_lectin"/>
    <property type="match status" value="1"/>
</dbReference>
<dbReference type="InterPro" id="IPR008271">
    <property type="entry name" value="Ser/Thr_kinase_AS"/>
</dbReference>
<comment type="caution">
    <text evidence="18">Lacks conserved residue(s) required for the propagation of feature annotation.</text>
</comment>
<keyword evidence="13" id="KW-0675">Receptor</keyword>
<dbReference type="GO" id="GO:0004674">
    <property type="term" value="F:protein serine/threonine kinase activity"/>
    <property type="evidence" value="ECO:0007669"/>
    <property type="project" value="UniProtKB-KW"/>
</dbReference>
<keyword evidence="3 18" id="KW-0245">EGF-like domain</keyword>
<evidence type="ECO:0000256" key="6">
    <source>
        <dbReference type="ARBA" id="ARBA00022729"/>
    </source>
</evidence>
<dbReference type="InterPro" id="IPR001480">
    <property type="entry name" value="Bulb-type_lectin_dom"/>
</dbReference>
<evidence type="ECO:0000256" key="5">
    <source>
        <dbReference type="ARBA" id="ARBA00022692"/>
    </source>
</evidence>
<dbReference type="CDD" id="cd01098">
    <property type="entry name" value="PAN_AP_plant"/>
    <property type="match status" value="1"/>
</dbReference>
<feature type="domain" description="Protein kinase" evidence="21">
    <location>
        <begin position="542"/>
        <end position="825"/>
    </location>
</feature>
<keyword evidence="26" id="KW-1185">Reference proteome</keyword>
<comment type="similarity">
    <text evidence="17">Belongs to the protein kinase superfamily. Ser/Thr protein kinase family.</text>
</comment>
<dbReference type="Proteomes" id="UP001159364">
    <property type="component" value="Linkage Group LG02"/>
</dbReference>
<organism evidence="25 26">
    <name type="scientific">Erythroxylum novogranatense</name>
    <dbReference type="NCBI Taxonomy" id="1862640"/>
    <lineage>
        <taxon>Eukaryota</taxon>
        <taxon>Viridiplantae</taxon>
        <taxon>Streptophyta</taxon>
        <taxon>Embryophyta</taxon>
        <taxon>Tracheophyta</taxon>
        <taxon>Spermatophyta</taxon>
        <taxon>Magnoliopsida</taxon>
        <taxon>eudicotyledons</taxon>
        <taxon>Gunneridae</taxon>
        <taxon>Pentapetalae</taxon>
        <taxon>rosids</taxon>
        <taxon>fabids</taxon>
        <taxon>Malpighiales</taxon>
        <taxon>Erythroxylaceae</taxon>
        <taxon>Erythroxylum</taxon>
    </lineage>
</organism>
<dbReference type="Gene3D" id="1.10.510.10">
    <property type="entry name" value="Transferase(Phosphotransferase) domain 1"/>
    <property type="match status" value="1"/>
</dbReference>
<evidence type="ECO:0000259" key="22">
    <source>
        <dbReference type="PROSITE" id="PS50026"/>
    </source>
</evidence>
<dbReference type="PROSITE" id="PS00107">
    <property type="entry name" value="PROTEIN_KINASE_ATP"/>
    <property type="match status" value="1"/>
</dbReference>
<keyword evidence="8 17" id="KW-0418">Kinase</keyword>
<dbReference type="CDD" id="cd14066">
    <property type="entry name" value="STKc_IRAK"/>
    <property type="match status" value="1"/>
</dbReference>
<keyword evidence="9 17" id="KW-0067">ATP-binding</keyword>
<feature type="binding site" evidence="19">
    <location>
        <position position="570"/>
    </location>
    <ligand>
        <name>ATP</name>
        <dbReference type="ChEBI" id="CHEBI:30616"/>
    </ligand>
</feature>
<evidence type="ECO:0000256" key="10">
    <source>
        <dbReference type="ARBA" id="ARBA00022989"/>
    </source>
</evidence>
<evidence type="ECO:0000256" key="4">
    <source>
        <dbReference type="ARBA" id="ARBA00022679"/>
    </source>
</evidence>
<comment type="caution">
    <text evidence="25">The sequence shown here is derived from an EMBL/GenBank/DDBJ whole genome shotgun (WGS) entry which is preliminary data.</text>
</comment>
<evidence type="ECO:0000259" key="23">
    <source>
        <dbReference type="PROSITE" id="PS50927"/>
    </source>
</evidence>
<feature type="domain" description="Bulb-type lectin" evidence="23">
    <location>
        <begin position="50"/>
        <end position="179"/>
    </location>
</feature>
<keyword evidence="7 17" id="KW-0547">Nucleotide-binding</keyword>
<protein>
    <recommendedName>
        <fullName evidence="17">Receptor-like serine/threonine-protein kinase</fullName>
        <ecNumber evidence="17">2.7.11.1</ecNumber>
    </recommendedName>
</protein>